<comment type="pathway">
    <text evidence="2">Lipid metabolism; mitochondrial fatty acid beta-oxidation.</text>
</comment>
<evidence type="ECO:0000256" key="11">
    <source>
        <dbReference type="ARBA" id="ARBA00048877"/>
    </source>
</evidence>
<feature type="domain" description="Acyl-CoA dehydrogenase/oxidase N-terminal" evidence="18">
    <location>
        <begin position="56"/>
        <end position="170"/>
    </location>
</feature>
<dbReference type="InterPro" id="IPR046373">
    <property type="entry name" value="Acyl-CoA_Oxase/DH_mid-dom_sf"/>
</dbReference>
<comment type="catalytic activity">
    <reaction evidence="12">
        <text>tetradecanoyl-CoA + oxidized [electron-transfer flavoprotein] + H(+) = (2E)-tetradecenoyl-CoA + reduced [electron-transfer flavoprotein]</text>
        <dbReference type="Rhea" id="RHEA:47316"/>
        <dbReference type="Rhea" id="RHEA-COMP:10685"/>
        <dbReference type="Rhea" id="RHEA-COMP:10686"/>
        <dbReference type="ChEBI" id="CHEBI:15378"/>
        <dbReference type="ChEBI" id="CHEBI:57385"/>
        <dbReference type="ChEBI" id="CHEBI:57692"/>
        <dbReference type="ChEBI" id="CHEBI:58307"/>
        <dbReference type="ChEBI" id="CHEBI:61405"/>
    </reaction>
    <physiologicalReaction direction="left-to-right" evidence="12">
        <dbReference type="Rhea" id="RHEA:47317"/>
    </physiologicalReaction>
</comment>
<evidence type="ECO:0000259" key="17">
    <source>
        <dbReference type="Pfam" id="PF02770"/>
    </source>
</evidence>
<dbReference type="InterPro" id="IPR013786">
    <property type="entry name" value="AcylCoA_DH/ox_N"/>
</dbReference>
<comment type="catalytic activity">
    <reaction evidence="13">
        <text>hexanoyl-CoA + oxidized [electron-transfer flavoprotein] + H(+) = (2E)-hexenoyl-CoA + reduced [electron-transfer flavoprotein]</text>
        <dbReference type="Rhea" id="RHEA:43464"/>
        <dbReference type="Rhea" id="RHEA-COMP:10685"/>
        <dbReference type="Rhea" id="RHEA-COMP:10686"/>
        <dbReference type="ChEBI" id="CHEBI:15378"/>
        <dbReference type="ChEBI" id="CHEBI:57692"/>
        <dbReference type="ChEBI" id="CHEBI:58307"/>
        <dbReference type="ChEBI" id="CHEBI:62077"/>
        <dbReference type="ChEBI" id="CHEBI:62620"/>
    </reaction>
    <physiologicalReaction direction="left-to-right" evidence="13">
        <dbReference type="Rhea" id="RHEA:43465"/>
    </physiologicalReaction>
</comment>
<proteinExistence type="evidence at transcript level"/>
<dbReference type="InterPro" id="IPR036250">
    <property type="entry name" value="AcylCo_DH-like_C"/>
</dbReference>
<evidence type="ECO:0000256" key="2">
    <source>
        <dbReference type="ARBA" id="ARBA00005198"/>
    </source>
</evidence>
<comment type="cofactor">
    <cofactor evidence="1 14">
        <name>FAD</name>
        <dbReference type="ChEBI" id="CHEBI:57692"/>
    </cofactor>
</comment>
<feature type="domain" description="Acyl-CoA dehydrogenase/oxidase C-terminal" evidence="16">
    <location>
        <begin position="281"/>
        <end position="427"/>
    </location>
</feature>
<dbReference type="SUPFAM" id="SSF56645">
    <property type="entry name" value="Acyl-CoA dehydrogenase NM domain-like"/>
    <property type="match status" value="1"/>
</dbReference>
<comment type="catalytic activity">
    <reaction evidence="10">
        <text>oxidized [electron-transfer flavoprotein] + hexadecanoyl-CoA + H(+) = (2E)-hexadecenoyl-CoA + reduced [electron-transfer flavoprotein]</text>
        <dbReference type="Rhea" id="RHEA:43448"/>
        <dbReference type="Rhea" id="RHEA-COMP:10685"/>
        <dbReference type="Rhea" id="RHEA-COMP:10686"/>
        <dbReference type="ChEBI" id="CHEBI:15378"/>
        <dbReference type="ChEBI" id="CHEBI:57379"/>
        <dbReference type="ChEBI" id="CHEBI:57692"/>
        <dbReference type="ChEBI" id="CHEBI:58307"/>
        <dbReference type="ChEBI" id="CHEBI:61526"/>
    </reaction>
    <physiologicalReaction direction="left-to-right" evidence="10">
        <dbReference type="Rhea" id="RHEA:43449"/>
    </physiologicalReaction>
</comment>
<dbReference type="AlphaFoldDB" id="V9KLZ1"/>
<feature type="region of interest" description="Disordered" evidence="15">
    <location>
        <begin position="28"/>
        <end position="58"/>
    </location>
</feature>
<keyword evidence="6" id="KW-0809">Transit peptide</keyword>
<dbReference type="FunFam" id="2.40.110.10:FF:000002">
    <property type="entry name" value="Acyl-CoA dehydrogenase fadE12"/>
    <property type="match status" value="1"/>
</dbReference>
<dbReference type="GO" id="GO:0003995">
    <property type="term" value="F:acyl-CoA dehydrogenase activity"/>
    <property type="evidence" value="ECO:0007669"/>
    <property type="project" value="InterPro"/>
</dbReference>
<dbReference type="GO" id="GO:0033539">
    <property type="term" value="P:fatty acid beta-oxidation using acyl-CoA dehydrogenase"/>
    <property type="evidence" value="ECO:0007669"/>
    <property type="project" value="TreeGrafter"/>
</dbReference>
<comment type="catalytic activity">
    <reaction evidence="9">
        <text>dodecanoyl-CoA + oxidized [electron-transfer flavoprotein] + H(+) = (2E)-dodecenoyl-CoA + reduced [electron-transfer flavoprotein]</text>
        <dbReference type="Rhea" id="RHEA:47296"/>
        <dbReference type="Rhea" id="RHEA-COMP:10685"/>
        <dbReference type="Rhea" id="RHEA-COMP:10686"/>
        <dbReference type="ChEBI" id="CHEBI:15378"/>
        <dbReference type="ChEBI" id="CHEBI:57330"/>
        <dbReference type="ChEBI" id="CHEBI:57375"/>
        <dbReference type="ChEBI" id="CHEBI:57692"/>
        <dbReference type="ChEBI" id="CHEBI:58307"/>
    </reaction>
    <physiologicalReaction direction="left-to-right" evidence="9">
        <dbReference type="Rhea" id="RHEA:47297"/>
    </physiologicalReaction>
</comment>
<evidence type="ECO:0000259" key="16">
    <source>
        <dbReference type="Pfam" id="PF00441"/>
    </source>
</evidence>
<evidence type="ECO:0000256" key="7">
    <source>
        <dbReference type="ARBA" id="ARBA00023002"/>
    </source>
</evidence>
<keyword evidence="7 14" id="KW-0560">Oxidoreductase</keyword>
<dbReference type="Gene3D" id="1.20.140.10">
    <property type="entry name" value="Butyryl-CoA Dehydrogenase, subunit A, domain 3"/>
    <property type="match status" value="1"/>
</dbReference>
<evidence type="ECO:0000256" key="10">
    <source>
        <dbReference type="ARBA" id="ARBA00047916"/>
    </source>
</evidence>
<dbReference type="Gene3D" id="2.40.110.10">
    <property type="entry name" value="Butyryl-CoA Dehydrogenase, subunit A, domain 2"/>
    <property type="match status" value="1"/>
</dbReference>
<dbReference type="Pfam" id="PF02770">
    <property type="entry name" value="Acyl-CoA_dh_M"/>
    <property type="match status" value="1"/>
</dbReference>
<dbReference type="PANTHER" id="PTHR48083">
    <property type="entry name" value="MEDIUM-CHAIN SPECIFIC ACYL-COA DEHYDROGENASE, MITOCHONDRIAL-RELATED"/>
    <property type="match status" value="1"/>
</dbReference>
<evidence type="ECO:0000256" key="8">
    <source>
        <dbReference type="ARBA" id="ARBA00047546"/>
    </source>
</evidence>
<evidence type="ECO:0000256" key="3">
    <source>
        <dbReference type="ARBA" id="ARBA00009347"/>
    </source>
</evidence>
<feature type="domain" description="Acyl-CoA oxidase/dehydrogenase middle" evidence="17">
    <location>
        <begin position="174"/>
        <end position="269"/>
    </location>
</feature>
<evidence type="ECO:0000313" key="19">
    <source>
        <dbReference type="EMBL" id="AFO99021.1"/>
    </source>
</evidence>
<evidence type="ECO:0000259" key="18">
    <source>
        <dbReference type="Pfam" id="PF02771"/>
    </source>
</evidence>
<dbReference type="InterPro" id="IPR009100">
    <property type="entry name" value="AcylCoA_DH/oxidase_NM_dom_sf"/>
</dbReference>
<sequence>MCSAGSDAAGVMACARLSRLRCSGSWLRSGPGPRRLPPHRAHSEQPAPQSADPFNTQQHQALRESLRKIIEKEINPFVDKWEEEGIFPAHRIFKILGQAGFLGVNKPIEYGGLGLDFSYSMAVAEELGHIRCGGVPMAIGVQSDMATPALARFGSDELKRQFLTPTIAGDLVACLGVSEAEAGSDVANIKTKAVRKGDDYIINGGKMWITNGCQADWMCLLANTNDGPRHRNKSLICLPMNLEGIQVAKKIDKLGMRSSDTAQIFFEDVRVPSKYLIGKEGMGFTYQMLQFQEERMWGVAGMLVPMQNIIQETIEYTRQRKVFNQPILHNQTVHFRLAELETEIELLRSLLYRCVAQYIQGNDVTKLASMAKLKGGRLVREVTDSCLQYWGGMGFTNEVLVSRLFRDMRLMSIGAGTDEVMLSIICKYMGTIPESK</sequence>
<evidence type="ECO:0000256" key="5">
    <source>
        <dbReference type="ARBA" id="ARBA00022827"/>
    </source>
</evidence>
<comment type="catalytic activity">
    <reaction evidence="8">
        <text>decanoyl-CoA + oxidized [electron-transfer flavoprotein] + H(+) = (2E)-decenoyl-CoA + reduced [electron-transfer flavoprotein]</text>
        <dbReference type="Rhea" id="RHEA:48176"/>
        <dbReference type="Rhea" id="RHEA-COMP:10685"/>
        <dbReference type="Rhea" id="RHEA-COMP:10686"/>
        <dbReference type="ChEBI" id="CHEBI:15378"/>
        <dbReference type="ChEBI" id="CHEBI:57692"/>
        <dbReference type="ChEBI" id="CHEBI:58307"/>
        <dbReference type="ChEBI" id="CHEBI:61406"/>
        <dbReference type="ChEBI" id="CHEBI:61430"/>
    </reaction>
    <physiologicalReaction direction="left-to-right" evidence="8">
        <dbReference type="Rhea" id="RHEA:48177"/>
    </physiologicalReaction>
</comment>
<dbReference type="PROSITE" id="PS00073">
    <property type="entry name" value="ACYL_COA_DH_2"/>
    <property type="match status" value="1"/>
</dbReference>
<dbReference type="Pfam" id="PF00441">
    <property type="entry name" value="Acyl-CoA_dh_1"/>
    <property type="match status" value="1"/>
</dbReference>
<accession>V9KLZ1</accession>
<evidence type="ECO:0000256" key="14">
    <source>
        <dbReference type="RuleBase" id="RU362125"/>
    </source>
</evidence>
<dbReference type="GO" id="GO:0005737">
    <property type="term" value="C:cytoplasm"/>
    <property type="evidence" value="ECO:0007669"/>
    <property type="project" value="TreeGrafter"/>
</dbReference>
<dbReference type="InterPro" id="IPR009075">
    <property type="entry name" value="AcylCo_DH/oxidase_C"/>
</dbReference>
<dbReference type="InterPro" id="IPR037069">
    <property type="entry name" value="AcylCoA_DH/ox_N_sf"/>
</dbReference>
<organism evidence="19">
    <name type="scientific">Callorhinchus milii</name>
    <name type="common">Ghost shark</name>
    <dbReference type="NCBI Taxonomy" id="7868"/>
    <lineage>
        <taxon>Eukaryota</taxon>
        <taxon>Metazoa</taxon>
        <taxon>Chordata</taxon>
        <taxon>Craniata</taxon>
        <taxon>Vertebrata</taxon>
        <taxon>Chondrichthyes</taxon>
        <taxon>Holocephali</taxon>
        <taxon>Chimaeriformes</taxon>
        <taxon>Callorhinchidae</taxon>
        <taxon>Callorhinchus</taxon>
    </lineage>
</organism>
<comment type="similarity">
    <text evidence="3 14">Belongs to the acyl-CoA dehydrogenase family.</text>
</comment>
<feature type="compositionally biased region" description="Polar residues" evidence="15">
    <location>
        <begin position="46"/>
        <end position="58"/>
    </location>
</feature>
<evidence type="ECO:0000256" key="4">
    <source>
        <dbReference type="ARBA" id="ARBA00022630"/>
    </source>
</evidence>
<protein>
    <submittedName>
        <fullName evidence="19">Putative acyl coa dehydrogenase 6-like protein</fullName>
    </submittedName>
</protein>
<name>V9KLZ1_CALMI</name>
<keyword evidence="4 14" id="KW-0285">Flavoprotein</keyword>
<dbReference type="SUPFAM" id="SSF47203">
    <property type="entry name" value="Acyl-CoA dehydrogenase C-terminal domain-like"/>
    <property type="match status" value="1"/>
</dbReference>
<dbReference type="InterPro" id="IPR006089">
    <property type="entry name" value="Acyl-CoA_DH_CS"/>
</dbReference>
<dbReference type="GO" id="GO:0050660">
    <property type="term" value="F:flavin adenine dinucleotide binding"/>
    <property type="evidence" value="ECO:0007669"/>
    <property type="project" value="InterPro"/>
</dbReference>
<dbReference type="EMBL" id="JW866504">
    <property type="protein sequence ID" value="AFO99021.1"/>
    <property type="molecule type" value="mRNA"/>
</dbReference>
<dbReference type="InterPro" id="IPR050741">
    <property type="entry name" value="Acyl-CoA_dehydrogenase"/>
</dbReference>
<dbReference type="Gene3D" id="1.10.540.10">
    <property type="entry name" value="Acyl-CoA dehydrogenase/oxidase, N-terminal domain"/>
    <property type="match status" value="1"/>
</dbReference>
<evidence type="ECO:0000256" key="9">
    <source>
        <dbReference type="ARBA" id="ARBA00047893"/>
    </source>
</evidence>
<dbReference type="PANTHER" id="PTHR48083:SF6">
    <property type="entry name" value="ACYL-COA DEHYDROGENASE 6"/>
    <property type="match status" value="1"/>
</dbReference>
<dbReference type="InterPro" id="IPR006091">
    <property type="entry name" value="Acyl-CoA_Oxase/DH_mid-dom"/>
</dbReference>
<evidence type="ECO:0000256" key="6">
    <source>
        <dbReference type="ARBA" id="ARBA00022946"/>
    </source>
</evidence>
<reference evidence="19" key="1">
    <citation type="journal article" date="2014" name="Nature">
        <title>Elephant shark genome provides unique insights into gnathostome evolution.</title>
        <authorList>
            <consortium name="International Elephant Shark Genome Sequencing Consortium"/>
            <person name="Venkatesh B."/>
            <person name="Lee A.P."/>
            <person name="Ravi V."/>
            <person name="Maurya A.K."/>
            <person name="Lian M.M."/>
            <person name="Swann J.B."/>
            <person name="Ohta Y."/>
            <person name="Flajnik M.F."/>
            <person name="Sutoh Y."/>
            <person name="Kasahara M."/>
            <person name="Hoon S."/>
            <person name="Gangu V."/>
            <person name="Roy S.W."/>
            <person name="Irimia M."/>
            <person name="Korzh V."/>
            <person name="Kondrychyn I."/>
            <person name="Lim Z.W."/>
            <person name="Tay B.H."/>
            <person name="Tohari S."/>
            <person name="Kong K.W."/>
            <person name="Ho S."/>
            <person name="Lorente-Galdos B."/>
            <person name="Quilez J."/>
            <person name="Marques-Bonet T."/>
            <person name="Raney B.J."/>
            <person name="Ingham P.W."/>
            <person name="Tay A."/>
            <person name="Hillier L.W."/>
            <person name="Minx P."/>
            <person name="Boehm T."/>
            <person name="Wilson R.K."/>
            <person name="Brenner S."/>
            <person name="Warren W.C."/>
        </authorList>
    </citation>
    <scope>NUCLEOTIDE SEQUENCE</scope>
    <source>
        <tissue evidence="19">Liver</tissue>
    </source>
</reference>
<keyword evidence="5 14" id="KW-0274">FAD</keyword>
<evidence type="ECO:0000256" key="15">
    <source>
        <dbReference type="SAM" id="MobiDB-lite"/>
    </source>
</evidence>
<comment type="catalytic activity">
    <reaction evidence="11">
        <text>octanoyl-CoA + oxidized [electron-transfer flavoprotein] + H(+) = (2E)-octenoyl-CoA + reduced [electron-transfer flavoprotein]</text>
        <dbReference type="Rhea" id="RHEA:48180"/>
        <dbReference type="Rhea" id="RHEA-COMP:10685"/>
        <dbReference type="Rhea" id="RHEA-COMP:10686"/>
        <dbReference type="ChEBI" id="CHEBI:15378"/>
        <dbReference type="ChEBI" id="CHEBI:57386"/>
        <dbReference type="ChEBI" id="CHEBI:57692"/>
        <dbReference type="ChEBI" id="CHEBI:58307"/>
        <dbReference type="ChEBI" id="CHEBI:62242"/>
    </reaction>
    <physiologicalReaction direction="left-to-right" evidence="11">
        <dbReference type="Rhea" id="RHEA:48181"/>
    </physiologicalReaction>
</comment>
<evidence type="ECO:0000256" key="13">
    <source>
        <dbReference type="ARBA" id="ARBA00049192"/>
    </source>
</evidence>
<dbReference type="Pfam" id="PF02771">
    <property type="entry name" value="Acyl-CoA_dh_N"/>
    <property type="match status" value="1"/>
</dbReference>
<evidence type="ECO:0000256" key="12">
    <source>
        <dbReference type="ARBA" id="ARBA00049038"/>
    </source>
</evidence>
<evidence type="ECO:0000256" key="1">
    <source>
        <dbReference type="ARBA" id="ARBA00001974"/>
    </source>
</evidence>